<accession>A0A9W8ZJ95</accession>
<sequence length="436" mass="47934">MGKPKLALQVPVDHTIITPADGASVSLLQGTLKFSNVPPHCDIQITLARVGRIKKGKETNIDTASKKLLSEFGFMGSRKEQKREQFDYNLAEKLCGCTISPPLGNSASKTTKCDFDLPLPGHLVATAALPSVDVSYAIFATCTLPNGKILQTSQDLRIIRETAEQVRLDPSRTISFPETSFAVRTTFGLPSFNLKETTIPTILQLNGLNLPIMNSMRVTETRWLIPREIRWELEETAVLITGCPDATGHLPMSTSQRILEKRQVATGKEKLKLKYPFTSPGNTPITMHADNSGLSVRFVVLAPQDIPLGDSTALAVAGGHVLHTVLDTSTRDPTGLQKRFAVYLEYKLHAWLRIGEDVFDEASGDLVNRKMDEMAYTVVCPLTQQSTQTQQDGEDEPVPMIPPSYDGVWEQPPPDYSTPPEYALAEGATTQHTTYS</sequence>
<dbReference type="EMBL" id="JAPEVA010000009">
    <property type="protein sequence ID" value="KAJ4410177.1"/>
    <property type="molecule type" value="Genomic_DNA"/>
</dbReference>
<evidence type="ECO:0000313" key="2">
    <source>
        <dbReference type="EMBL" id="KAJ4410177.1"/>
    </source>
</evidence>
<keyword evidence="3" id="KW-1185">Reference proteome</keyword>
<dbReference type="AlphaFoldDB" id="A0A9W8ZJ95"/>
<comment type="caution">
    <text evidence="2">The sequence shown here is derived from an EMBL/GenBank/DDBJ whole genome shotgun (WGS) entry which is preliminary data.</text>
</comment>
<organism evidence="2 3">
    <name type="scientific">Didymella pomorum</name>
    <dbReference type="NCBI Taxonomy" id="749634"/>
    <lineage>
        <taxon>Eukaryota</taxon>
        <taxon>Fungi</taxon>
        <taxon>Dikarya</taxon>
        <taxon>Ascomycota</taxon>
        <taxon>Pezizomycotina</taxon>
        <taxon>Dothideomycetes</taxon>
        <taxon>Pleosporomycetidae</taxon>
        <taxon>Pleosporales</taxon>
        <taxon>Pleosporineae</taxon>
        <taxon>Didymellaceae</taxon>
        <taxon>Didymella</taxon>
    </lineage>
</organism>
<dbReference type="OrthoDB" id="3922101at2759"/>
<evidence type="ECO:0000313" key="3">
    <source>
        <dbReference type="Proteomes" id="UP001140510"/>
    </source>
</evidence>
<reference evidence="2" key="1">
    <citation type="submission" date="2022-10" db="EMBL/GenBank/DDBJ databases">
        <title>Tapping the CABI collections for fungal endophytes: first genome assemblies for Collariella, Neodidymelliopsis, Ascochyta clinopodiicola, Didymella pomorum, Didymosphaeria variabile, Neocosmospora piperis and Neocucurbitaria cava.</title>
        <authorList>
            <person name="Hill R."/>
        </authorList>
    </citation>
    <scope>NUCLEOTIDE SEQUENCE</scope>
    <source>
        <strain evidence="2">IMI 355091</strain>
    </source>
</reference>
<evidence type="ECO:0000256" key="1">
    <source>
        <dbReference type="SAM" id="MobiDB-lite"/>
    </source>
</evidence>
<dbReference type="Proteomes" id="UP001140510">
    <property type="component" value="Unassembled WGS sequence"/>
</dbReference>
<name>A0A9W8ZJ95_9PLEO</name>
<proteinExistence type="predicted"/>
<feature type="region of interest" description="Disordered" evidence="1">
    <location>
        <begin position="386"/>
        <end position="436"/>
    </location>
</feature>
<protein>
    <submittedName>
        <fullName evidence="2">Uncharacterized protein</fullName>
    </submittedName>
</protein>
<gene>
    <name evidence="2" type="ORF">N0V91_002187</name>
</gene>